<sequence>MTSPRLLHPDDADDSDSSSDGTCLPVKVLPRRSATVSPRMRGVLRESRLDTGERKRRRSMVKNSRDSSIVRRRLRKTSSEPNVEGVGMTDMKTCKRGWLA</sequence>
<reference evidence="2 3" key="2">
    <citation type="submission" date="2018-11" db="EMBL/GenBank/DDBJ databases">
        <authorList>
            <consortium name="Pathogen Informatics"/>
        </authorList>
    </citation>
    <scope>NUCLEOTIDE SEQUENCE [LARGE SCALE GENOMIC DNA]</scope>
    <source>
        <strain evidence="2 3">MHpl1</strain>
    </source>
</reference>
<evidence type="ECO:0000313" key="3">
    <source>
        <dbReference type="Proteomes" id="UP000268014"/>
    </source>
</evidence>
<evidence type="ECO:0000256" key="1">
    <source>
        <dbReference type="SAM" id="MobiDB-lite"/>
    </source>
</evidence>
<dbReference type="WBParaSite" id="HPLM_0002106601-mRNA-1">
    <property type="protein sequence ID" value="HPLM_0002106601-mRNA-1"/>
    <property type="gene ID" value="HPLM_0002106601"/>
</dbReference>
<proteinExistence type="predicted"/>
<feature type="compositionally biased region" description="Basic and acidic residues" evidence="1">
    <location>
        <begin position="43"/>
        <end position="53"/>
    </location>
</feature>
<gene>
    <name evidence="2" type="ORF">HPLM_LOCUS21055</name>
</gene>
<reference evidence="4" key="1">
    <citation type="submission" date="2017-02" db="UniProtKB">
        <authorList>
            <consortium name="WormBaseParasite"/>
        </authorList>
    </citation>
    <scope>IDENTIFICATION</scope>
</reference>
<dbReference type="STRING" id="6290.A0A0N4X9M1"/>
<dbReference type="EMBL" id="UZAF01022893">
    <property type="protein sequence ID" value="VDO87627.1"/>
    <property type="molecule type" value="Genomic_DNA"/>
</dbReference>
<feature type="region of interest" description="Disordered" evidence="1">
    <location>
        <begin position="1"/>
        <end position="100"/>
    </location>
</feature>
<dbReference type="Proteomes" id="UP000268014">
    <property type="component" value="Unassembled WGS sequence"/>
</dbReference>
<keyword evidence="3" id="KW-1185">Reference proteome</keyword>
<evidence type="ECO:0000313" key="2">
    <source>
        <dbReference type="EMBL" id="VDO87627.1"/>
    </source>
</evidence>
<dbReference type="OrthoDB" id="5872807at2759"/>
<protein>
    <submittedName>
        <fullName evidence="2 4">Uncharacterized protein</fullName>
    </submittedName>
</protein>
<accession>A0A0N4X9M1</accession>
<organism evidence="4">
    <name type="scientific">Haemonchus placei</name>
    <name type="common">Barber's pole worm</name>
    <dbReference type="NCBI Taxonomy" id="6290"/>
    <lineage>
        <taxon>Eukaryota</taxon>
        <taxon>Metazoa</taxon>
        <taxon>Ecdysozoa</taxon>
        <taxon>Nematoda</taxon>
        <taxon>Chromadorea</taxon>
        <taxon>Rhabditida</taxon>
        <taxon>Rhabditina</taxon>
        <taxon>Rhabditomorpha</taxon>
        <taxon>Strongyloidea</taxon>
        <taxon>Trichostrongylidae</taxon>
        <taxon>Haemonchus</taxon>
    </lineage>
</organism>
<dbReference type="AlphaFoldDB" id="A0A0N4X9M1"/>
<evidence type="ECO:0000313" key="4">
    <source>
        <dbReference type="WBParaSite" id="HPLM_0002106601-mRNA-1"/>
    </source>
</evidence>
<name>A0A0N4X9M1_HAEPC</name>